<evidence type="ECO:0000256" key="7">
    <source>
        <dbReference type="SAM" id="MobiDB-lite"/>
    </source>
</evidence>
<dbReference type="GO" id="GO:0005829">
    <property type="term" value="C:cytosol"/>
    <property type="evidence" value="ECO:0007669"/>
    <property type="project" value="TreeGrafter"/>
</dbReference>
<keyword evidence="6 8" id="KW-0346">Stress response</keyword>
<dbReference type="Gene3D" id="2.60.34.10">
    <property type="entry name" value="Substrate Binding Domain Of DNAk, Chain A, domain 1"/>
    <property type="match status" value="1"/>
</dbReference>
<protein>
    <submittedName>
        <fullName evidence="8">Heat shock protein 70 family</fullName>
    </submittedName>
</protein>
<gene>
    <name evidence="8" type="ORF">BCR39DRAFT_517280</name>
</gene>
<dbReference type="InterPro" id="IPR029047">
    <property type="entry name" value="HSP70_peptide-bd_sf"/>
</dbReference>
<dbReference type="InterPro" id="IPR029048">
    <property type="entry name" value="HSP70_C_sf"/>
</dbReference>
<dbReference type="OrthoDB" id="434160at2759"/>
<dbReference type="SUPFAM" id="SSF100920">
    <property type="entry name" value="Heat shock protein 70kD (HSP70), peptide-binding domain"/>
    <property type="match status" value="1"/>
</dbReference>
<reference evidence="8 9" key="1">
    <citation type="submission" date="2016-07" db="EMBL/GenBank/DDBJ databases">
        <title>Pervasive Adenine N6-methylation of Active Genes in Fungi.</title>
        <authorList>
            <consortium name="DOE Joint Genome Institute"/>
            <person name="Mondo S.J."/>
            <person name="Dannebaum R.O."/>
            <person name="Kuo R.C."/>
            <person name="Labutti K."/>
            <person name="Haridas S."/>
            <person name="Kuo A."/>
            <person name="Salamov A."/>
            <person name="Ahrendt S.R."/>
            <person name="Lipzen A."/>
            <person name="Sullivan W."/>
            <person name="Andreopoulos W.B."/>
            <person name="Clum A."/>
            <person name="Lindquist E."/>
            <person name="Daum C."/>
            <person name="Ramamoorthy G.K."/>
            <person name="Gryganskyi A."/>
            <person name="Culley D."/>
            <person name="Magnuson J.K."/>
            <person name="James T.Y."/>
            <person name="O'Malley M.A."/>
            <person name="Stajich J.E."/>
            <person name="Spatafora J.W."/>
            <person name="Visel A."/>
            <person name="Grigoriev I.V."/>
        </authorList>
    </citation>
    <scope>NUCLEOTIDE SEQUENCE [LARGE SCALE GENOMIC DNA]</scope>
    <source>
        <strain evidence="8 9">68-887.2</strain>
    </source>
</reference>
<dbReference type="AlphaFoldDB" id="A0A1Y2BI57"/>
<dbReference type="STRING" id="71784.A0A1Y2BI57"/>
<evidence type="ECO:0000256" key="5">
    <source>
        <dbReference type="ARBA" id="ARBA00022840"/>
    </source>
</evidence>
<dbReference type="FunFam" id="2.60.34.10:FF:000011">
    <property type="entry name" value="Heat shock protein hsp88"/>
    <property type="match status" value="1"/>
</dbReference>
<dbReference type="Gene3D" id="1.20.1270.10">
    <property type="match status" value="1"/>
</dbReference>
<dbReference type="InterPro" id="IPR013126">
    <property type="entry name" value="Hsp_70_fam"/>
</dbReference>
<dbReference type="GO" id="GO:0005524">
    <property type="term" value="F:ATP binding"/>
    <property type="evidence" value="ECO:0007669"/>
    <property type="project" value="UniProtKB-KW"/>
</dbReference>
<evidence type="ECO:0000256" key="1">
    <source>
        <dbReference type="ARBA" id="ARBA00004496"/>
    </source>
</evidence>
<dbReference type="Gene3D" id="3.90.640.10">
    <property type="entry name" value="Actin, Chain A, domain 4"/>
    <property type="match status" value="1"/>
</dbReference>
<dbReference type="Proteomes" id="UP000193986">
    <property type="component" value="Unassembled WGS sequence"/>
</dbReference>
<dbReference type="CDD" id="cd24094">
    <property type="entry name" value="ASKHA_NBD_HSP70_ScSse"/>
    <property type="match status" value="1"/>
</dbReference>
<comment type="caution">
    <text evidence="8">The sequence shown here is derived from an EMBL/GenBank/DDBJ whole genome shotgun (WGS) entry which is preliminary data.</text>
</comment>
<feature type="compositionally biased region" description="Acidic residues" evidence="7">
    <location>
        <begin position="766"/>
        <end position="782"/>
    </location>
</feature>
<dbReference type="InterPro" id="IPR043129">
    <property type="entry name" value="ATPase_NBD"/>
</dbReference>
<organism evidence="8 9">
    <name type="scientific">Naematelia encephala</name>
    <dbReference type="NCBI Taxonomy" id="71784"/>
    <lineage>
        <taxon>Eukaryota</taxon>
        <taxon>Fungi</taxon>
        <taxon>Dikarya</taxon>
        <taxon>Basidiomycota</taxon>
        <taxon>Agaricomycotina</taxon>
        <taxon>Tremellomycetes</taxon>
        <taxon>Tremellales</taxon>
        <taxon>Naemateliaceae</taxon>
        <taxon>Naematelia</taxon>
    </lineage>
</organism>
<sequence length="782" mass="86437">MASVVGIDLGNLSSKIGVARHRGIDIIANEVSNRATPSLVSFTARQRFLGEAAKTAETSNFKNTVGSLKRLIGRTLADPEVAEFEKKYINAELVDVNGSIGVKVNYLGEPATFSFTELVAAYLGKLRDTAAVELKQAVSDVVIAVPAWYTDVQRRALLDAAQIAGLNPLRLINDTTAIALGYGITKADLPESAEAPRHVCFIDIGHSNYSVAVVAFSKGQLTVKSTAFDRNFGGRDFDYALVQHFAKEFDAKYKIDVMSQPKAVFRLSSGCEKLKKVLSANAEAPLNVESLVNDVDASSSMKRETFEELTDHLLSRVSAPLEEAIAKAGLTIEQIDAVELVGGSIRIPAIKERIQKFFGGKTLGFTLNQEEAVARGATFACASLSPVFRVREFAVHDIAAYPIQVSWDKEPGNPDEDTELVVFPTGNPIPSTKILTFYRQGPFELEAKYVAGSGLPKGINPWIGKYTVKSVEKPASGDLACVKVKARLNLHGIMNFEGAYLVEEVEKEEVVEVGEGEDKKEEKKIVKKIQRKGDCPVVAQYATLVRSAVEEMTEREGKMHAEDKLVIETEDRKNALEEYVYEMRGKLEDRYAIYVQEKEKTALLEGLQEAEDWLYSEEGEDATKSAYVSKLDALKAKGDSIVLRWKESEERPKAASALRESLNMYLSMAQSGDEKYSHISEEDKMKVIEKCATTQQWLDDYLARQAEKPKNVNPVITSAEMNKRREDVIYTCAAIMNRPKPRVKTESTPGSGTQTPKEQPPKKDEMEIEDENGPTIEEMDVD</sequence>
<dbReference type="Pfam" id="PF00012">
    <property type="entry name" value="HSP70"/>
    <property type="match status" value="1"/>
</dbReference>
<keyword evidence="5" id="KW-0067">ATP-binding</keyword>
<dbReference type="FunFam" id="3.30.420.40:FF:000171">
    <property type="entry name" value="Heat shock 70 kDa protein 4"/>
    <property type="match status" value="2"/>
</dbReference>
<dbReference type="PANTHER" id="PTHR45639">
    <property type="entry name" value="HSC70CB, ISOFORM G-RELATED"/>
    <property type="match status" value="1"/>
</dbReference>
<evidence type="ECO:0000256" key="6">
    <source>
        <dbReference type="ARBA" id="ARBA00023016"/>
    </source>
</evidence>
<feature type="compositionally biased region" description="Polar residues" evidence="7">
    <location>
        <begin position="746"/>
        <end position="757"/>
    </location>
</feature>
<dbReference type="FunFam" id="3.90.640.10:FF:000004">
    <property type="entry name" value="Heat shock 70 kDa protein 4"/>
    <property type="match status" value="1"/>
</dbReference>
<dbReference type="Gene3D" id="3.30.30.30">
    <property type="match status" value="1"/>
</dbReference>
<dbReference type="PRINTS" id="PR00301">
    <property type="entry name" value="HEATSHOCK70"/>
</dbReference>
<comment type="subcellular location">
    <subcellularLocation>
        <location evidence="1">Cytoplasm</location>
    </subcellularLocation>
</comment>
<name>A0A1Y2BI57_9TREE</name>
<dbReference type="InParanoid" id="A0A1Y2BI57"/>
<dbReference type="Gene3D" id="3.30.420.40">
    <property type="match status" value="2"/>
</dbReference>
<evidence type="ECO:0000256" key="2">
    <source>
        <dbReference type="ARBA" id="ARBA00007381"/>
    </source>
</evidence>
<dbReference type="GO" id="GO:0005634">
    <property type="term" value="C:nucleus"/>
    <property type="evidence" value="ECO:0007669"/>
    <property type="project" value="TreeGrafter"/>
</dbReference>
<dbReference type="SUPFAM" id="SSF100934">
    <property type="entry name" value="Heat shock protein 70kD (HSP70), C-terminal subdomain"/>
    <property type="match status" value="2"/>
</dbReference>
<keyword evidence="4" id="KW-0547">Nucleotide-binding</keyword>
<keyword evidence="9" id="KW-1185">Reference proteome</keyword>
<dbReference type="FunFam" id="3.30.30.30:FF:000002">
    <property type="entry name" value="Heat shock 70 kDa protein 4"/>
    <property type="match status" value="1"/>
</dbReference>
<dbReference type="FunFam" id="1.20.1270.10:FF:000002">
    <property type="entry name" value="Heat shock 70 kDa protein 4"/>
    <property type="match status" value="1"/>
</dbReference>
<evidence type="ECO:0000256" key="3">
    <source>
        <dbReference type="ARBA" id="ARBA00022490"/>
    </source>
</evidence>
<keyword evidence="3" id="KW-0963">Cytoplasm</keyword>
<dbReference type="FunCoup" id="A0A1Y2BI57">
    <property type="interactions" value="647"/>
</dbReference>
<dbReference type="EMBL" id="MCFC01000003">
    <property type="protein sequence ID" value="ORY34260.1"/>
    <property type="molecule type" value="Genomic_DNA"/>
</dbReference>
<dbReference type="SUPFAM" id="SSF53067">
    <property type="entry name" value="Actin-like ATPase domain"/>
    <property type="match status" value="2"/>
</dbReference>
<comment type="similarity">
    <text evidence="2">Belongs to the heat shock protein 70 family.</text>
</comment>
<evidence type="ECO:0000313" key="8">
    <source>
        <dbReference type="EMBL" id="ORY34260.1"/>
    </source>
</evidence>
<dbReference type="PANTHER" id="PTHR45639:SF4">
    <property type="entry name" value="HSC70CB, ISOFORM G"/>
    <property type="match status" value="1"/>
</dbReference>
<feature type="region of interest" description="Disordered" evidence="7">
    <location>
        <begin position="737"/>
        <end position="782"/>
    </location>
</feature>
<dbReference type="GO" id="GO:0140662">
    <property type="term" value="F:ATP-dependent protein folding chaperone"/>
    <property type="evidence" value="ECO:0007669"/>
    <property type="project" value="InterPro"/>
</dbReference>
<evidence type="ECO:0000313" key="9">
    <source>
        <dbReference type="Proteomes" id="UP000193986"/>
    </source>
</evidence>
<proteinExistence type="inferred from homology"/>
<accession>A0A1Y2BI57</accession>
<evidence type="ECO:0000256" key="4">
    <source>
        <dbReference type="ARBA" id="ARBA00022741"/>
    </source>
</evidence>